<feature type="domain" description="Mannosylglycerate hydrolase MGH1-like glycoside hydrolase" evidence="2">
    <location>
        <begin position="558"/>
        <end position="666"/>
    </location>
</feature>
<comment type="caution">
    <text evidence="3">The sequence shown here is derived from an EMBL/GenBank/DDBJ whole genome shotgun (WGS) entry which is preliminary data.</text>
</comment>
<feature type="region of interest" description="Disordered" evidence="1">
    <location>
        <begin position="41"/>
        <end position="68"/>
    </location>
</feature>
<dbReference type="InterPro" id="IPR004888">
    <property type="entry name" value="Glycoside_hydrolase_63"/>
</dbReference>
<organism evidence="3 4">
    <name type="scientific">Physocladia obscura</name>
    <dbReference type="NCBI Taxonomy" id="109957"/>
    <lineage>
        <taxon>Eukaryota</taxon>
        <taxon>Fungi</taxon>
        <taxon>Fungi incertae sedis</taxon>
        <taxon>Chytridiomycota</taxon>
        <taxon>Chytridiomycota incertae sedis</taxon>
        <taxon>Chytridiomycetes</taxon>
        <taxon>Chytridiales</taxon>
        <taxon>Chytriomycetaceae</taxon>
        <taxon>Physocladia</taxon>
    </lineage>
</organism>
<dbReference type="PANTHER" id="PTHR10412:SF10">
    <property type="entry name" value="GLYCOSYL HYDROLASE FAMILY 63 C-TERMINAL DOMAIN-CONTAINING PROTEIN"/>
    <property type="match status" value="1"/>
</dbReference>
<evidence type="ECO:0000313" key="4">
    <source>
        <dbReference type="Proteomes" id="UP001211907"/>
    </source>
</evidence>
<dbReference type="EMBL" id="JADGJH010000011">
    <property type="protein sequence ID" value="KAJ3142595.1"/>
    <property type="molecule type" value="Genomic_DNA"/>
</dbReference>
<dbReference type="GO" id="GO:0004573">
    <property type="term" value="F:Glc3Man9GlcNAc2 oligosaccharide glucosidase activity"/>
    <property type="evidence" value="ECO:0007669"/>
    <property type="project" value="InterPro"/>
</dbReference>
<feature type="domain" description="Mannosylglycerate hydrolase MGH1-like glycoside hydrolase" evidence="2">
    <location>
        <begin position="833"/>
        <end position="1004"/>
    </location>
</feature>
<dbReference type="Gene3D" id="1.50.10.10">
    <property type="match status" value="1"/>
</dbReference>
<gene>
    <name evidence="3" type="ORF">HK100_000495</name>
</gene>
<dbReference type="Proteomes" id="UP001211907">
    <property type="component" value="Unassembled WGS sequence"/>
</dbReference>
<keyword evidence="4" id="KW-1185">Reference proteome</keyword>
<sequence length="1028" mass="118610">MQRLEREGRKDLNFEKGISNALGMCVGRILNRMRTRSWKLTNSMKESAKEQRTASSGNAPRPELLSTPEAARIRDADAAKLHWRRWGPYVSERAWATVREDYSPDGNAWAHLPFDQANGRAYRVSNQFLALRYKISNKNALYWGEDGIAGICDNHQRLCFSLAFWNTNDSIIKERLFGVSGPEGNHGEDVKELYYYLDNTPTHSYQKFLYKYPHAAFPYEQLVAENAKRSRTDPEFELIDTGVFDNDRYFDIFVEYCKHARNVNDNLIKITIHNRGPESAPIHVLPQLWFRNTWSWKTTDFGTHSCLEDEDGACEEIHENISHAKRTSKDMLPDIKIIRGDSRVQNTRVLEAVSDNLHMFLHYDLSEDETGEKFEGEDPTVLFTENETNFSKLYNVPNKSKYCKDGINERVVNNDLNSVCPNHGTKAAVWYKSIIPAGKNITLRLRLTSEGFQHADSGDSGSFGSPFAAIFRARKSEADQFYNSILSSEISEDMKNVQRQAFAGMLWSKQFYNFVIKDWLDGDVGQVKPPPERKNGRNREWRHLHVDDILSMPDKWEYPFFASWDSAFHSVVFAQIDPWFAKKQLLLLTREWYMNPNGQIPAYEWNFSDVNPPVHAWAAIRVYKLEKKLYGREDRLFLERIFQKLLLNFTWWVNRKDADGLNVFNGGFLGLDNIAVFNRSEALPTGGRLRQADATGWMAFYCLSMLEIALELAPTNRSYEDIASKFFEHFLYISEALSFSSENGVNSSLWNEEDGFYYDNLVFSDSSVVPLKVRSLVGLIPLFAVLVLEPSVIDKCPDFKRRMNWFFENFDFSRRNVAKLDDPSKGQRILLALVPKDRLIRILNHMLDENEFLSPYGIRSLSKFHKDTPYIYYVGNQAHRVDFLPGESNSGLFGGNSNWRGPIWLATTYLLIESLQRFYHYYGDGFKVAVPSNAQKNELMTLKRIGDEIMHRNMRIFLRAKDGGRAVNGGDSKLNTDPYFKDLVLFYEYFHSENGKGLGASHQTGWTGLVARMIDKAGVDCEEYGHCW</sequence>
<dbReference type="GO" id="GO:0009311">
    <property type="term" value="P:oligosaccharide metabolic process"/>
    <property type="evidence" value="ECO:0007669"/>
    <property type="project" value="InterPro"/>
</dbReference>
<dbReference type="AlphaFoldDB" id="A0AAD5TAR1"/>
<dbReference type="InterPro" id="IPR054491">
    <property type="entry name" value="MGH1-like_GH"/>
</dbReference>
<dbReference type="SUPFAM" id="SSF48208">
    <property type="entry name" value="Six-hairpin glycosidases"/>
    <property type="match status" value="1"/>
</dbReference>
<name>A0AAD5TAR1_9FUNG</name>
<dbReference type="Pfam" id="PF22422">
    <property type="entry name" value="MGH1-like_GH"/>
    <property type="match status" value="2"/>
</dbReference>
<protein>
    <recommendedName>
        <fullName evidence="2">Mannosylglycerate hydrolase MGH1-like glycoside hydrolase domain-containing protein</fullName>
    </recommendedName>
</protein>
<accession>A0AAD5TAR1</accession>
<evidence type="ECO:0000256" key="1">
    <source>
        <dbReference type="SAM" id="MobiDB-lite"/>
    </source>
</evidence>
<dbReference type="InterPro" id="IPR012341">
    <property type="entry name" value="6hp_glycosidase-like_sf"/>
</dbReference>
<dbReference type="InterPro" id="IPR008928">
    <property type="entry name" value="6-hairpin_glycosidase_sf"/>
</dbReference>
<dbReference type="PANTHER" id="PTHR10412">
    <property type="entry name" value="MANNOSYL-OLIGOSACCHARIDE GLUCOSIDASE"/>
    <property type="match status" value="1"/>
</dbReference>
<evidence type="ECO:0000259" key="2">
    <source>
        <dbReference type="Pfam" id="PF22422"/>
    </source>
</evidence>
<reference evidence="3" key="1">
    <citation type="submission" date="2020-05" db="EMBL/GenBank/DDBJ databases">
        <title>Phylogenomic resolution of chytrid fungi.</title>
        <authorList>
            <person name="Stajich J.E."/>
            <person name="Amses K."/>
            <person name="Simmons R."/>
            <person name="Seto K."/>
            <person name="Myers J."/>
            <person name="Bonds A."/>
            <person name="Quandt C.A."/>
            <person name="Barry K."/>
            <person name="Liu P."/>
            <person name="Grigoriev I."/>
            <person name="Longcore J.E."/>
            <person name="James T.Y."/>
        </authorList>
    </citation>
    <scope>NUCLEOTIDE SEQUENCE</scope>
    <source>
        <strain evidence="3">JEL0513</strain>
    </source>
</reference>
<evidence type="ECO:0000313" key="3">
    <source>
        <dbReference type="EMBL" id="KAJ3142595.1"/>
    </source>
</evidence>
<proteinExistence type="predicted"/>